<dbReference type="AlphaFoldDB" id="A0A6A5WYE4"/>
<sequence length="146" mass="16762">MIDIPALAGSNVGHSLQFLHDQMHHESDRRAIQLLQRFLDRYVTGNDHNRLAAIWMASVEDGYWARLRDHQPHAVLVFAYSTLLVRASEHECWWISGWSLRILRACSDIMSLQEVATVDWAYREHRIRAGADELADMLRLAQGKGG</sequence>
<accession>A0A6A5WYE4</accession>
<evidence type="ECO:0000313" key="2">
    <source>
        <dbReference type="Proteomes" id="UP000799779"/>
    </source>
</evidence>
<organism evidence="1 2">
    <name type="scientific">Amniculicola lignicola CBS 123094</name>
    <dbReference type="NCBI Taxonomy" id="1392246"/>
    <lineage>
        <taxon>Eukaryota</taxon>
        <taxon>Fungi</taxon>
        <taxon>Dikarya</taxon>
        <taxon>Ascomycota</taxon>
        <taxon>Pezizomycotina</taxon>
        <taxon>Dothideomycetes</taxon>
        <taxon>Pleosporomycetidae</taxon>
        <taxon>Pleosporales</taxon>
        <taxon>Amniculicolaceae</taxon>
        <taxon>Amniculicola</taxon>
    </lineage>
</organism>
<proteinExistence type="predicted"/>
<dbReference type="OrthoDB" id="416217at2759"/>
<keyword evidence="2" id="KW-1185">Reference proteome</keyword>
<reference evidence="1" key="1">
    <citation type="journal article" date="2020" name="Stud. Mycol.">
        <title>101 Dothideomycetes genomes: a test case for predicting lifestyles and emergence of pathogens.</title>
        <authorList>
            <person name="Haridas S."/>
            <person name="Albert R."/>
            <person name="Binder M."/>
            <person name="Bloem J."/>
            <person name="Labutti K."/>
            <person name="Salamov A."/>
            <person name="Andreopoulos B."/>
            <person name="Baker S."/>
            <person name="Barry K."/>
            <person name="Bills G."/>
            <person name="Bluhm B."/>
            <person name="Cannon C."/>
            <person name="Castanera R."/>
            <person name="Culley D."/>
            <person name="Daum C."/>
            <person name="Ezra D."/>
            <person name="Gonzalez J."/>
            <person name="Henrissat B."/>
            <person name="Kuo A."/>
            <person name="Liang C."/>
            <person name="Lipzen A."/>
            <person name="Lutzoni F."/>
            <person name="Magnuson J."/>
            <person name="Mondo S."/>
            <person name="Nolan M."/>
            <person name="Ohm R."/>
            <person name="Pangilinan J."/>
            <person name="Park H.-J."/>
            <person name="Ramirez L."/>
            <person name="Alfaro M."/>
            <person name="Sun H."/>
            <person name="Tritt A."/>
            <person name="Yoshinaga Y."/>
            <person name="Zwiers L.-H."/>
            <person name="Turgeon B."/>
            <person name="Goodwin S."/>
            <person name="Spatafora J."/>
            <person name="Crous P."/>
            <person name="Grigoriev I."/>
        </authorList>
    </citation>
    <scope>NUCLEOTIDE SEQUENCE</scope>
    <source>
        <strain evidence="1">CBS 123094</strain>
    </source>
</reference>
<evidence type="ECO:0000313" key="1">
    <source>
        <dbReference type="EMBL" id="KAF2006637.1"/>
    </source>
</evidence>
<dbReference type="EMBL" id="ML977559">
    <property type="protein sequence ID" value="KAF2006637.1"/>
    <property type="molecule type" value="Genomic_DNA"/>
</dbReference>
<dbReference type="Proteomes" id="UP000799779">
    <property type="component" value="Unassembled WGS sequence"/>
</dbReference>
<gene>
    <name evidence="1" type="ORF">P154DRAFT_615352</name>
</gene>
<name>A0A6A5WYE4_9PLEO</name>
<protein>
    <submittedName>
        <fullName evidence="1">Uncharacterized protein</fullName>
    </submittedName>
</protein>